<dbReference type="Gene3D" id="2.40.10.10">
    <property type="entry name" value="Trypsin-like serine proteases"/>
    <property type="match status" value="2"/>
</dbReference>
<feature type="transmembrane region" description="Helical" evidence="5">
    <location>
        <begin position="61"/>
        <end position="80"/>
    </location>
</feature>
<accession>A0AAE3KFP0</accession>
<dbReference type="GO" id="GO:0006508">
    <property type="term" value="P:proteolysis"/>
    <property type="evidence" value="ECO:0007669"/>
    <property type="project" value="InterPro"/>
</dbReference>
<dbReference type="NCBIfam" id="NF033740">
    <property type="entry name" value="MarP_fam_protase"/>
    <property type="match status" value="1"/>
</dbReference>
<evidence type="ECO:0000313" key="7">
    <source>
        <dbReference type="Proteomes" id="UP001206128"/>
    </source>
</evidence>
<feature type="transmembrane region" description="Helical" evidence="5">
    <location>
        <begin position="29"/>
        <end position="49"/>
    </location>
</feature>
<organism evidence="6 7">
    <name type="scientific">Goodfellowiella coeruleoviolacea</name>
    <dbReference type="NCBI Taxonomy" id="334858"/>
    <lineage>
        <taxon>Bacteria</taxon>
        <taxon>Bacillati</taxon>
        <taxon>Actinomycetota</taxon>
        <taxon>Actinomycetes</taxon>
        <taxon>Pseudonocardiales</taxon>
        <taxon>Pseudonocardiaceae</taxon>
        <taxon>Goodfellowiella</taxon>
    </lineage>
</organism>
<dbReference type="InterPro" id="IPR047680">
    <property type="entry name" value="MarP-like"/>
</dbReference>
<keyword evidence="4 5" id="KW-0472">Membrane</keyword>
<proteinExistence type="predicted"/>
<dbReference type="InterPro" id="IPR003825">
    <property type="entry name" value="Colicin-V_CvpA"/>
</dbReference>
<keyword evidence="7" id="KW-1185">Reference proteome</keyword>
<dbReference type="GO" id="GO:0016020">
    <property type="term" value="C:membrane"/>
    <property type="evidence" value="ECO:0007669"/>
    <property type="project" value="UniProtKB-SubCell"/>
</dbReference>
<evidence type="ECO:0000256" key="2">
    <source>
        <dbReference type="ARBA" id="ARBA00022692"/>
    </source>
</evidence>
<evidence type="ECO:0000256" key="4">
    <source>
        <dbReference type="ARBA" id="ARBA00023136"/>
    </source>
</evidence>
<protein>
    <submittedName>
        <fullName evidence="6">Colicin V production protein</fullName>
    </submittedName>
</protein>
<feature type="transmembrane region" description="Helical" evidence="5">
    <location>
        <begin position="100"/>
        <end position="120"/>
    </location>
</feature>
<dbReference type="RefSeq" id="WP_253768444.1">
    <property type="nucleotide sequence ID" value="NZ_JAMTCK010000003.1"/>
</dbReference>
<dbReference type="PANTHER" id="PTHR43019">
    <property type="entry name" value="SERINE ENDOPROTEASE DEGS"/>
    <property type="match status" value="1"/>
</dbReference>
<gene>
    <name evidence="6" type="ORF">LX83_001454</name>
</gene>
<dbReference type="Pfam" id="PF02674">
    <property type="entry name" value="Colicin_V"/>
    <property type="match status" value="1"/>
</dbReference>
<dbReference type="InterPro" id="IPR009003">
    <property type="entry name" value="Peptidase_S1_PA"/>
</dbReference>
<reference evidence="6" key="1">
    <citation type="submission" date="2022-06" db="EMBL/GenBank/DDBJ databases">
        <title>Genomic Encyclopedia of Archaeal and Bacterial Type Strains, Phase II (KMG-II): from individual species to whole genera.</title>
        <authorList>
            <person name="Goeker M."/>
        </authorList>
    </citation>
    <scope>NUCLEOTIDE SEQUENCE</scope>
    <source>
        <strain evidence="6">DSM 43935</strain>
    </source>
</reference>
<sequence>MNWVDLLVVALALLAAVSGARQGMVTALPAFAGVLAGAVLGIRLAPLVVEQFTDVAARVAFAVGIVVLFVALGETLGVYVGRAIKQRVDATPLRGVDNALGALVQGAVVFVVAWLIALPLTDAAGLPTLASAIKSSRVLGTVDSAMPQAAKNLSDDLQNLLDESGFPAAVDRFDQTPITGVDPPDARLSGSEVVDRVRPSVLKVRGTAPSCSRSLEGTGFVIANQRVITNAHVVAGTEDVAVEVGQGRLEATVVYYDSETDVAVLAVPDLTAQPLQFSQRRAAAGQDAIVLGYPLDGPYTASPARIREQLPLRGPDIYDDKTVTREVYTIRATVRSGNSGGPLIDADGTVLGVVFGAAVDDQETGFVLTAREVADEVAAAPGEYRKVATGSCTS</sequence>
<dbReference type="Pfam" id="PF13365">
    <property type="entry name" value="Trypsin_2"/>
    <property type="match status" value="1"/>
</dbReference>
<dbReference type="InterPro" id="IPR001940">
    <property type="entry name" value="Peptidase_S1C"/>
</dbReference>
<dbReference type="SUPFAM" id="SSF50494">
    <property type="entry name" value="Trypsin-like serine proteases"/>
    <property type="match status" value="1"/>
</dbReference>
<dbReference type="PANTHER" id="PTHR43019:SF23">
    <property type="entry name" value="PROTEASE DO-LIKE 5, CHLOROPLASTIC"/>
    <property type="match status" value="1"/>
</dbReference>
<dbReference type="AlphaFoldDB" id="A0AAE3KFP0"/>
<evidence type="ECO:0000313" key="6">
    <source>
        <dbReference type="EMBL" id="MCP2164614.1"/>
    </source>
</evidence>
<evidence type="ECO:0000256" key="1">
    <source>
        <dbReference type="ARBA" id="ARBA00004141"/>
    </source>
</evidence>
<dbReference type="PRINTS" id="PR00834">
    <property type="entry name" value="PROTEASES2C"/>
</dbReference>
<dbReference type="EMBL" id="JAMTCK010000003">
    <property type="protein sequence ID" value="MCP2164614.1"/>
    <property type="molecule type" value="Genomic_DNA"/>
</dbReference>
<comment type="subcellular location">
    <subcellularLocation>
        <location evidence="1">Membrane</location>
        <topology evidence="1">Multi-pass membrane protein</topology>
    </subcellularLocation>
</comment>
<dbReference type="InterPro" id="IPR043504">
    <property type="entry name" value="Peptidase_S1_PA_chymotrypsin"/>
</dbReference>
<keyword evidence="3 5" id="KW-1133">Transmembrane helix</keyword>
<evidence type="ECO:0000256" key="3">
    <source>
        <dbReference type="ARBA" id="ARBA00022989"/>
    </source>
</evidence>
<dbReference type="GO" id="GO:0009403">
    <property type="term" value="P:toxin biosynthetic process"/>
    <property type="evidence" value="ECO:0007669"/>
    <property type="project" value="InterPro"/>
</dbReference>
<keyword evidence="2 5" id="KW-0812">Transmembrane</keyword>
<name>A0AAE3KFP0_9PSEU</name>
<dbReference type="GO" id="GO:0004252">
    <property type="term" value="F:serine-type endopeptidase activity"/>
    <property type="evidence" value="ECO:0007669"/>
    <property type="project" value="InterPro"/>
</dbReference>
<evidence type="ECO:0000256" key="5">
    <source>
        <dbReference type="SAM" id="Phobius"/>
    </source>
</evidence>
<dbReference type="Proteomes" id="UP001206128">
    <property type="component" value="Unassembled WGS sequence"/>
</dbReference>
<comment type="caution">
    <text evidence="6">The sequence shown here is derived from an EMBL/GenBank/DDBJ whole genome shotgun (WGS) entry which is preliminary data.</text>
</comment>